<name>A0A1X6ZD22_9RHOB</name>
<proteinExistence type="predicted"/>
<gene>
    <name evidence="1" type="ORF">ROJ8625_02310</name>
</gene>
<dbReference type="RefSeq" id="WP_143535104.1">
    <property type="nucleotide sequence ID" value="NZ_FWFK01000004.1"/>
</dbReference>
<dbReference type="AlphaFoldDB" id="A0A1X6ZD22"/>
<dbReference type="Proteomes" id="UP000193570">
    <property type="component" value="Unassembled WGS sequence"/>
</dbReference>
<reference evidence="1 2" key="1">
    <citation type="submission" date="2017-03" db="EMBL/GenBank/DDBJ databases">
        <authorList>
            <person name="Afonso C.L."/>
            <person name="Miller P.J."/>
            <person name="Scott M.A."/>
            <person name="Spackman E."/>
            <person name="Goraichik I."/>
            <person name="Dimitrov K.M."/>
            <person name="Suarez D.L."/>
            <person name="Swayne D.E."/>
        </authorList>
    </citation>
    <scope>NUCLEOTIDE SEQUENCE [LARGE SCALE GENOMIC DNA]</scope>
    <source>
        <strain evidence="1 2">CECT 8625</strain>
    </source>
</reference>
<sequence length="220" mass="25341">MTQDRSRIRRMIEAGVPRKALRDLGNLVRYGRGRPLSDECIWIDPRLASERYSRPETGPAYRRRHSGVVADGDWDLSRAPIESGVKIRACRSHFVDGLSWEDTGIVEVMMRRIERHGIFDGCRSRDDVLARYQDIDRMFDEVSRNRRIDPVSKRAERFRREHGGVLVHIDRNGLPMLAGNGNHRMAIARILGLERIPAQLGALHRTAFDNGILQELRRPN</sequence>
<keyword evidence="2" id="KW-1185">Reference proteome</keyword>
<organism evidence="1 2">
    <name type="scientific">Roseivivax jejudonensis</name>
    <dbReference type="NCBI Taxonomy" id="1529041"/>
    <lineage>
        <taxon>Bacteria</taxon>
        <taxon>Pseudomonadati</taxon>
        <taxon>Pseudomonadota</taxon>
        <taxon>Alphaproteobacteria</taxon>
        <taxon>Rhodobacterales</taxon>
        <taxon>Roseobacteraceae</taxon>
        <taxon>Roseivivax</taxon>
    </lineage>
</organism>
<dbReference type="EMBL" id="FWFK01000004">
    <property type="protein sequence ID" value="SLN47401.1"/>
    <property type="molecule type" value="Genomic_DNA"/>
</dbReference>
<dbReference type="OrthoDB" id="1495959at2"/>
<accession>A0A1X6ZD22</accession>
<protein>
    <submittedName>
        <fullName evidence="1">Uncharacterized protein</fullName>
    </submittedName>
</protein>
<evidence type="ECO:0000313" key="1">
    <source>
        <dbReference type="EMBL" id="SLN47401.1"/>
    </source>
</evidence>
<evidence type="ECO:0000313" key="2">
    <source>
        <dbReference type="Proteomes" id="UP000193570"/>
    </source>
</evidence>